<comment type="caution">
    <text evidence="3">The sequence shown here is derived from an EMBL/GenBank/DDBJ whole genome shotgun (WGS) entry which is preliminary data.</text>
</comment>
<dbReference type="EMBL" id="JAHQCS010000114">
    <property type="protein sequence ID" value="MBU9712892.1"/>
    <property type="molecule type" value="Genomic_DNA"/>
</dbReference>
<proteinExistence type="inferred from homology"/>
<keyword evidence="1" id="KW-0547">Nucleotide-binding</keyword>
<comment type="catalytic activity">
    <reaction evidence="1">
        <text>L-aspartyl-tRNA(Asn) + L-glutamine + ATP + H2O = L-asparaginyl-tRNA(Asn) + L-glutamate + ADP + phosphate + 2 H(+)</text>
        <dbReference type="Rhea" id="RHEA:14513"/>
        <dbReference type="Rhea" id="RHEA-COMP:9674"/>
        <dbReference type="Rhea" id="RHEA-COMP:9677"/>
        <dbReference type="ChEBI" id="CHEBI:15377"/>
        <dbReference type="ChEBI" id="CHEBI:15378"/>
        <dbReference type="ChEBI" id="CHEBI:29985"/>
        <dbReference type="ChEBI" id="CHEBI:30616"/>
        <dbReference type="ChEBI" id="CHEBI:43474"/>
        <dbReference type="ChEBI" id="CHEBI:58359"/>
        <dbReference type="ChEBI" id="CHEBI:78515"/>
        <dbReference type="ChEBI" id="CHEBI:78516"/>
        <dbReference type="ChEBI" id="CHEBI:456216"/>
    </reaction>
</comment>
<dbReference type="Proteomes" id="UP000784880">
    <property type="component" value="Unassembled WGS sequence"/>
</dbReference>
<organism evidence="3 4">
    <name type="scientific">Evansella tamaricis</name>
    <dbReference type="NCBI Taxonomy" id="2069301"/>
    <lineage>
        <taxon>Bacteria</taxon>
        <taxon>Bacillati</taxon>
        <taxon>Bacillota</taxon>
        <taxon>Bacilli</taxon>
        <taxon>Bacillales</taxon>
        <taxon>Bacillaceae</taxon>
        <taxon>Evansella</taxon>
    </lineage>
</organism>
<comment type="subunit">
    <text evidence="1">Heterotrimer of A, B and C subunits.</text>
</comment>
<dbReference type="GO" id="GO:0016874">
    <property type="term" value="F:ligase activity"/>
    <property type="evidence" value="ECO:0007669"/>
    <property type="project" value="UniProtKB-KW"/>
</dbReference>
<keyword evidence="1" id="KW-0648">Protein biosynthesis</keyword>
<accession>A0ABS6JGT0</accession>
<comment type="function">
    <text evidence="1">Allows the formation of correctly charged Asn-tRNA(Asn) or Gln-tRNA(Gln) through the transamidation of misacylated Asp-tRNA(Asn) or Glu-tRNA(Gln) in organisms which lack either or both of asparaginyl-tRNA or glutaminyl-tRNA synthetases. The reaction takes place in the presence of glutamine and ATP through an activated phospho-Asp-tRNA(Asn) or phospho-Glu-tRNA(Gln).</text>
</comment>
<dbReference type="NCBIfam" id="TIGR00135">
    <property type="entry name" value="gatC"/>
    <property type="match status" value="1"/>
</dbReference>
<keyword evidence="4" id="KW-1185">Reference proteome</keyword>
<dbReference type="EC" id="6.3.5.-" evidence="1"/>
<evidence type="ECO:0000256" key="1">
    <source>
        <dbReference type="HAMAP-Rule" id="MF_00122"/>
    </source>
</evidence>
<comment type="catalytic activity">
    <reaction evidence="1">
        <text>L-glutamyl-tRNA(Gln) + L-glutamine + ATP + H2O = L-glutaminyl-tRNA(Gln) + L-glutamate + ADP + phosphate + H(+)</text>
        <dbReference type="Rhea" id="RHEA:17521"/>
        <dbReference type="Rhea" id="RHEA-COMP:9681"/>
        <dbReference type="Rhea" id="RHEA-COMP:9684"/>
        <dbReference type="ChEBI" id="CHEBI:15377"/>
        <dbReference type="ChEBI" id="CHEBI:15378"/>
        <dbReference type="ChEBI" id="CHEBI:29985"/>
        <dbReference type="ChEBI" id="CHEBI:30616"/>
        <dbReference type="ChEBI" id="CHEBI:43474"/>
        <dbReference type="ChEBI" id="CHEBI:58359"/>
        <dbReference type="ChEBI" id="CHEBI:78520"/>
        <dbReference type="ChEBI" id="CHEBI:78521"/>
        <dbReference type="ChEBI" id="CHEBI:456216"/>
    </reaction>
</comment>
<evidence type="ECO:0000256" key="2">
    <source>
        <dbReference type="SAM" id="MobiDB-lite"/>
    </source>
</evidence>
<evidence type="ECO:0000313" key="4">
    <source>
        <dbReference type="Proteomes" id="UP000784880"/>
    </source>
</evidence>
<dbReference type="PANTHER" id="PTHR15004">
    <property type="entry name" value="GLUTAMYL-TRNA(GLN) AMIDOTRANSFERASE SUBUNIT C, MITOCHONDRIAL"/>
    <property type="match status" value="1"/>
</dbReference>
<keyword evidence="1" id="KW-0067">ATP-binding</keyword>
<dbReference type="HAMAP" id="MF_00122">
    <property type="entry name" value="GatC"/>
    <property type="match status" value="1"/>
</dbReference>
<comment type="similarity">
    <text evidence="1">Belongs to the GatC family.</text>
</comment>
<feature type="region of interest" description="Disordered" evidence="2">
    <location>
        <begin position="71"/>
        <end position="96"/>
    </location>
</feature>
<reference evidence="3 4" key="1">
    <citation type="submission" date="2021-06" db="EMBL/GenBank/DDBJ databases">
        <title>Bacillus sp. RD4P76, an endophyte from a halophyte.</title>
        <authorList>
            <person name="Sun J.-Q."/>
        </authorList>
    </citation>
    <scope>NUCLEOTIDE SEQUENCE [LARGE SCALE GENOMIC DNA]</scope>
    <source>
        <strain evidence="3 4">CGMCC 1.15917</strain>
    </source>
</reference>
<protein>
    <recommendedName>
        <fullName evidence="1">Aspartyl/glutamyl-tRNA(Asn/Gln) amidotransferase subunit C</fullName>
        <shortName evidence="1">Asp/Glu-ADT subunit C</shortName>
        <ecNumber evidence="1">6.3.5.-</ecNumber>
    </recommendedName>
</protein>
<gene>
    <name evidence="1 3" type="primary">gatC</name>
    <name evidence="3" type="ORF">KS419_14270</name>
</gene>
<evidence type="ECO:0000313" key="3">
    <source>
        <dbReference type="EMBL" id="MBU9712892.1"/>
    </source>
</evidence>
<dbReference type="Pfam" id="PF02686">
    <property type="entry name" value="GatC"/>
    <property type="match status" value="1"/>
</dbReference>
<dbReference type="InterPro" id="IPR003837">
    <property type="entry name" value="GatC"/>
</dbReference>
<dbReference type="RefSeq" id="WP_217067069.1">
    <property type="nucleotide sequence ID" value="NZ_JAHQCS010000114.1"/>
</dbReference>
<sequence length="96" mass="10974">MERITKEKVEHVANLARLEFTEKELETFAKQLDDIITYAEQLNELDTTNVVPTSHALDVKNVVREDEIKPSLDRKDTLKNAPDQEDGQVKVPSVIE</sequence>
<name>A0ABS6JGT0_9BACI</name>
<dbReference type="PANTHER" id="PTHR15004:SF0">
    <property type="entry name" value="GLUTAMYL-TRNA(GLN) AMIDOTRANSFERASE SUBUNIT C, MITOCHONDRIAL"/>
    <property type="match status" value="1"/>
</dbReference>
<keyword evidence="1 3" id="KW-0436">Ligase</keyword>